<feature type="domain" description="GGDEF" evidence="2">
    <location>
        <begin position="214"/>
        <end position="346"/>
    </location>
</feature>
<dbReference type="GO" id="GO:0043709">
    <property type="term" value="P:cell adhesion involved in single-species biofilm formation"/>
    <property type="evidence" value="ECO:0007669"/>
    <property type="project" value="TreeGrafter"/>
</dbReference>
<comment type="caution">
    <text evidence="3">The sequence shown here is derived from an EMBL/GenBank/DDBJ whole genome shotgun (WGS) entry which is preliminary data.</text>
</comment>
<keyword evidence="1" id="KW-1133">Transmembrane helix</keyword>
<name>A0A7Y9DL59_9ACTN</name>
<dbReference type="SMART" id="SM00267">
    <property type="entry name" value="GGDEF"/>
    <property type="match status" value="1"/>
</dbReference>
<gene>
    <name evidence="3" type="ORF">BJ968_002178</name>
</gene>
<evidence type="ECO:0000313" key="4">
    <source>
        <dbReference type="Proteomes" id="UP000521922"/>
    </source>
</evidence>
<dbReference type="CDD" id="cd01949">
    <property type="entry name" value="GGDEF"/>
    <property type="match status" value="1"/>
</dbReference>
<feature type="transmembrane region" description="Helical" evidence="1">
    <location>
        <begin position="127"/>
        <end position="146"/>
    </location>
</feature>
<feature type="transmembrane region" description="Helical" evidence="1">
    <location>
        <begin position="152"/>
        <end position="170"/>
    </location>
</feature>
<dbReference type="GO" id="GO:0052621">
    <property type="term" value="F:diguanylate cyclase activity"/>
    <property type="evidence" value="ECO:0007669"/>
    <property type="project" value="TreeGrafter"/>
</dbReference>
<dbReference type="PANTHER" id="PTHR45138:SF24">
    <property type="entry name" value="DIGUANYLATE CYCLASE DGCC-RELATED"/>
    <property type="match status" value="1"/>
</dbReference>
<dbReference type="PANTHER" id="PTHR45138">
    <property type="entry name" value="REGULATORY COMPONENTS OF SENSORY TRANSDUCTION SYSTEM"/>
    <property type="match status" value="1"/>
</dbReference>
<organism evidence="3 4">
    <name type="scientific">Kineococcus aurantiacus</name>
    <dbReference type="NCBI Taxonomy" id="37633"/>
    <lineage>
        <taxon>Bacteria</taxon>
        <taxon>Bacillati</taxon>
        <taxon>Actinomycetota</taxon>
        <taxon>Actinomycetes</taxon>
        <taxon>Kineosporiales</taxon>
        <taxon>Kineosporiaceae</taxon>
        <taxon>Kineococcus</taxon>
    </lineage>
</organism>
<evidence type="ECO:0000256" key="1">
    <source>
        <dbReference type="SAM" id="Phobius"/>
    </source>
</evidence>
<dbReference type="EMBL" id="JACCBB010000001">
    <property type="protein sequence ID" value="NYD22638.1"/>
    <property type="molecule type" value="Genomic_DNA"/>
</dbReference>
<protein>
    <submittedName>
        <fullName evidence="3">Diguanylate cyclase (GGDEF)-like protein</fullName>
    </submittedName>
</protein>
<sequence length="346" mass="35954">MNRPAAATTRRAAVLWSLSARSPRSARTGAAVALMATILTNLGAGVLTTGHLRTPNVVAATTLAVLTAVLLRLPEDRTAPLVVLAPLAGVGMIVWLDLLSRDAGVTGQVFFIVPVIWAAAQLRLGGALVVVVVTLAGEAVVVFSFLPTQAAVVDFAYLTVLLTLVCGVLARSGVVQERLVEQLRHQAGVDPLTGLSTRRVLDAATTSAAREGGQGTSLVIIDLDRFKTVNDTHGHLGGDAALTHVAALLRTHCRDHDVVARMGGDELAVLMRDCPPQAAALRAQQLVDAVRDSPLLLPGGVTVPLSISAGLAVCPPDGTRAEELYARADAALYTAKRAGRGRLAAV</sequence>
<evidence type="ECO:0000313" key="3">
    <source>
        <dbReference type="EMBL" id="NYD22638.1"/>
    </source>
</evidence>
<feature type="transmembrane region" description="Helical" evidence="1">
    <location>
        <begin position="54"/>
        <end position="71"/>
    </location>
</feature>
<dbReference type="InterPro" id="IPR043128">
    <property type="entry name" value="Rev_trsase/Diguanyl_cyclase"/>
</dbReference>
<dbReference type="Pfam" id="PF00990">
    <property type="entry name" value="GGDEF"/>
    <property type="match status" value="1"/>
</dbReference>
<reference evidence="3 4" key="1">
    <citation type="submission" date="2020-07" db="EMBL/GenBank/DDBJ databases">
        <title>Sequencing the genomes of 1000 actinobacteria strains.</title>
        <authorList>
            <person name="Klenk H.-P."/>
        </authorList>
    </citation>
    <scope>NUCLEOTIDE SEQUENCE [LARGE SCALE GENOMIC DNA]</scope>
    <source>
        <strain evidence="3 4">DSM 7487</strain>
    </source>
</reference>
<proteinExistence type="predicted"/>
<dbReference type="Proteomes" id="UP000521922">
    <property type="component" value="Unassembled WGS sequence"/>
</dbReference>
<keyword evidence="4" id="KW-1185">Reference proteome</keyword>
<dbReference type="InterPro" id="IPR000160">
    <property type="entry name" value="GGDEF_dom"/>
</dbReference>
<dbReference type="NCBIfam" id="TIGR00254">
    <property type="entry name" value="GGDEF"/>
    <property type="match status" value="1"/>
</dbReference>
<dbReference type="SUPFAM" id="SSF55073">
    <property type="entry name" value="Nucleotide cyclase"/>
    <property type="match status" value="1"/>
</dbReference>
<accession>A0A7Y9DL59</accession>
<dbReference type="InterPro" id="IPR029787">
    <property type="entry name" value="Nucleotide_cyclase"/>
</dbReference>
<keyword evidence="1" id="KW-0812">Transmembrane</keyword>
<evidence type="ECO:0000259" key="2">
    <source>
        <dbReference type="PROSITE" id="PS50887"/>
    </source>
</evidence>
<feature type="transmembrane region" description="Helical" evidence="1">
    <location>
        <begin position="29"/>
        <end position="48"/>
    </location>
</feature>
<dbReference type="RefSeq" id="WP_218884991.1">
    <property type="nucleotide sequence ID" value="NZ_BAAAGN010000018.1"/>
</dbReference>
<feature type="transmembrane region" description="Helical" evidence="1">
    <location>
        <begin position="102"/>
        <end position="120"/>
    </location>
</feature>
<feature type="transmembrane region" description="Helical" evidence="1">
    <location>
        <begin position="78"/>
        <end position="96"/>
    </location>
</feature>
<dbReference type="GO" id="GO:1902201">
    <property type="term" value="P:negative regulation of bacterial-type flagellum-dependent cell motility"/>
    <property type="evidence" value="ECO:0007669"/>
    <property type="project" value="TreeGrafter"/>
</dbReference>
<dbReference type="Gene3D" id="3.30.70.270">
    <property type="match status" value="1"/>
</dbReference>
<dbReference type="PROSITE" id="PS50887">
    <property type="entry name" value="GGDEF"/>
    <property type="match status" value="1"/>
</dbReference>
<keyword evidence="1" id="KW-0472">Membrane</keyword>
<dbReference type="InterPro" id="IPR050469">
    <property type="entry name" value="Diguanylate_Cyclase"/>
</dbReference>
<dbReference type="AlphaFoldDB" id="A0A7Y9DL59"/>
<dbReference type="GO" id="GO:0005886">
    <property type="term" value="C:plasma membrane"/>
    <property type="evidence" value="ECO:0007669"/>
    <property type="project" value="TreeGrafter"/>
</dbReference>